<evidence type="ECO:0000313" key="1">
    <source>
        <dbReference type="EMBL" id="PRH79585.1"/>
    </source>
</evidence>
<protein>
    <recommendedName>
        <fullName evidence="3">L,D-transpeptidase</fullName>
    </recommendedName>
</protein>
<dbReference type="EMBL" id="PVLV01000111">
    <property type="protein sequence ID" value="PRH79585.1"/>
    <property type="molecule type" value="Genomic_DNA"/>
</dbReference>
<keyword evidence="2" id="KW-1185">Reference proteome</keyword>
<evidence type="ECO:0000313" key="2">
    <source>
        <dbReference type="Proteomes" id="UP000239322"/>
    </source>
</evidence>
<name>A0A2S9PYU0_9ACTN</name>
<dbReference type="OrthoDB" id="5242394at2"/>
<dbReference type="AlphaFoldDB" id="A0A2S9PYU0"/>
<accession>A0A2S9PYU0</accession>
<dbReference type="Proteomes" id="UP000239322">
    <property type="component" value="Unassembled WGS sequence"/>
</dbReference>
<sequence>MAVRSAGLVAGLTAAAALTIAFFGYQAAVTVPAALTSGARAGDANLAARAPDAQDALRHPTALPEDSGDGRRVVYALGGRRVWLVGDDGRAARTFAVAPSTVHPAPGTYQVSSRSNSVAGSDGVRIEHVVRFTAVDGVTVGFSAAVDGKAAAADPARKTGGIRMRRADGDAMWTFATVDSKVVVVP</sequence>
<dbReference type="RefSeq" id="WP_105868328.1">
    <property type="nucleotide sequence ID" value="NZ_PVLV01000111.1"/>
</dbReference>
<comment type="caution">
    <text evidence="1">The sequence shown here is derived from an EMBL/GenBank/DDBJ whole genome shotgun (WGS) entry which is preliminary data.</text>
</comment>
<reference evidence="1 2" key="1">
    <citation type="submission" date="2018-03" db="EMBL/GenBank/DDBJ databases">
        <title>Novel Streptomyces sp. from soil.</title>
        <authorList>
            <person name="Tan G.Y.A."/>
            <person name="Lee Z.Y."/>
        </authorList>
    </citation>
    <scope>NUCLEOTIDE SEQUENCE [LARGE SCALE GENOMIC DNA]</scope>
    <source>
        <strain evidence="1 2">ST5x</strain>
    </source>
</reference>
<organism evidence="1 2">
    <name type="scientific">Streptomyces solincola</name>
    <dbReference type="NCBI Taxonomy" id="2100817"/>
    <lineage>
        <taxon>Bacteria</taxon>
        <taxon>Bacillati</taxon>
        <taxon>Actinomycetota</taxon>
        <taxon>Actinomycetes</taxon>
        <taxon>Kitasatosporales</taxon>
        <taxon>Streptomycetaceae</taxon>
        <taxon>Streptomyces</taxon>
    </lineage>
</organism>
<evidence type="ECO:0008006" key="3">
    <source>
        <dbReference type="Google" id="ProtNLM"/>
    </source>
</evidence>
<gene>
    <name evidence="1" type="ORF">C6N75_08995</name>
</gene>
<proteinExistence type="predicted"/>